<comment type="similarity">
    <text evidence="2">Belongs to the EIF-2B alpha/beta/delta subunits family. MtnA subfamily.</text>
</comment>
<feature type="active site" description="Proton donor" evidence="2">
    <location>
        <position position="235"/>
    </location>
</feature>
<keyword evidence="2" id="KW-0028">Amino-acid biosynthesis</keyword>
<keyword evidence="1 2" id="KW-0413">Isomerase</keyword>
<dbReference type="Pfam" id="PF01008">
    <property type="entry name" value="IF-2B"/>
    <property type="match status" value="1"/>
</dbReference>
<dbReference type="PANTHER" id="PTHR43475">
    <property type="entry name" value="METHYLTHIORIBOSE-1-PHOSPHATE ISOMERASE"/>
    <property type="match status" value="1"/>
</dbReference>
<gene>
    <name evidence="3" type="primary">mtnA</name>
    <name evidence="3" type="ORF">RJ40_10040</name>
</gene>
<sequence length="341" mass="36273">MIPRTIAREGEVIVFIDQTLLPGRLETVRCTDPERLATAIRRLEVRGAPALGIAGAYGVALAAMQSEAGDMEGFLAGLVDAAGYLRGTRPTAVNLGWGIDRVLAAAGTAETVESAKEAAVAEADRIAAEDEATCRAIGRHGAALIPDGARVLTHCNAGALACSTWGTALGVVRSAVEAGKEVSVTACETRPLLQGARLTAFELAEDGIPVRVITDSTAAFLMRRGEIDCVVVGADRITRDAVFNKIGTYMHAVCARHHGIPFYVAAPLSTFDTVRSEAEVVIEERDEDEIAVFNGRRIVREGVRCTTYAFDATPLDLVSGIVTEEGVFRPPFDLMPEPRNI</sequence>
<feature type="binding site" evidence="2">
    <location>
        <position position="89"/>
    </location>
    <ligand>
        <name>substrate</name>
    </ligand>
</feature>
<dbReference type="RefSeq" id="WP_265580733.1">
    <property type="nucleotide sequence ID" value="NZ_CP036172.1"/>
</dbReference>
<comment type="catalytic activity">
    <reaction evidence="2">
        <text>5-(methylsulfanyl)-alpha-D-ribose 1-phosphate = 5-(methylsulfanyl)-D-ribulose 1-phosphate</text>
        <dbReference type="Rhea" id="RHEA:19989"/>
        <dbReference type="ChEBI" id="CHEBI:58533"/>
        <dbReference type="ChEBI" id="CHEBI:58548"/>
        <dbReference type="EC" id="5.3.1.23"/>
    </reaction>
</comment>
<dbReference type="GO" id="GO:0046523">
    <property type="term" value="F:S-methyl-5-thioribose-1-phosphate isomerase activity"/>
    <property type="evidence" value="ECO:0007669"/>
    <property type="project" value="UniProtKB-UniRule"/>
</dbReference>
<dbReference type="Proteomes" id="UP001042704">
    <property type="component" value="Chromosome"/>
</dbReference>
<reference evidence="3" key="2">
    <citation type="submission" date="2019-02" db="EMBL/GenBank/DDBJ databases">
        <authorList>
            <person name="Chen S.-C."/>
            <person name="Chien H.-H."/>
            <person name="Lai M.-C."/>
        </authorList>
    </citation>
    <scope>NUCLEOTIDE SEQUENCE</scope>
    <source>
        <strain evidence="3">N2F9704</strain>
    </source>
</reference>
<dbReference type="InterPro" id="IPR000649">
    <property type="entry name" value="IF-2B-related"/>
</dbReference>
<dbReference type="FunFam" id="1.20.120.420:FF:000003">
    <property type="entry name" value="Methylthioribose-1-phosphate isomerase"/>
    <property type="match status" value="1"/>
</dbReference>
<dbReference type="NCBIfam" id="TIGR00524">
    <property type="entry name" value="eIF-2B_rel"/>
    <property type="match status" value="1"/>
</dbReference>
<keyword evidence="2" id="KW-0486">Methionine biosynthesis</keyword>
<accession>A0A8A3S8A3</accession>
<dbReference type="HAMAP" id="MF_01678">
    <property type="entry name" value="Salvage_MtnA"/>
    <property type="match status" value="1"/>
</dbReference>
<dbReference type="KEGG" id="maqe:RJ40_10040"/>
<dbReference type="InterPro" id="IPR005251">
    <property type="entry name" value="IF-M1Pi"/>
</dbReference>
<dbReference type="InterPro" id="IPR042529">
    <property type="entry name" value="IF_2B-like_C"/>
</dbReference>
<evidence type="ECO:0000256" key="1">
    <source>
        <dbReference type="ARBA" id="ARBA00023235"/>
    </source>
</evidence>
<dbReference type="InterPro" id="IPR027363">
    <property type="entry name" value="M1Pi_N"/>
</dbReference>
<dbReference type="InterPro" id="IPR011559">
    <property type="entry name" value="Initiation_fac_2B_a/b/d"/>
</dbReference>
<proteinExistence type="inferred from homology"/>
<dbReference type="FunFam" id="3.40.50.10470:FF:000006">
    <property type="entry name" value="Methylthioribose-1-phosphate isomerase"/>
    <property type="match status" value="1"/>
</dbReference>
<evidence type="ECO:0000313" key="4">
    <source>
        <dbReference type="Proteomes" id="UP001042704"/>
    </source>
</evidence>
<feature type="binding site" evidence="2">
    <location>
        <begin position="46"/>
        <end position="48"/>
    </location>
    <ligand>
        <name>substrate</name>
    </ligand>
</feature>
<dbReference type="GO" id="GO:0019509">
    <property type="term" value="P:L-methionine salvage from methylthioadenosine"/>
    <property type="evidence" value="ECO:0007669"/>
    <property type="project" value="UniProtKB-UniRule"/>
</dbReference>
<feature type="site" description="Transition state stabilizer" evidence="2">
    <location>
        <position position="155"/>
    </location>
</feature>
<dbReference type="GeneID" id="76424712"/>
<organism evidence="3 4">
    <name type="scientific">Methanofollis aquaemaris</name>
    <dbReference type="NCBI Taxonomy" id="126734"/>
    <lineage>
        <taxon>Archaea</taxon>
        <taxon>Methanobacteriati</taxon>
        <taxon>Methanobacteriota</taxon>
        <taxon>Stenosarchaea group</taxon>
        <taxon>Methanomicrobia</taxon>
        <taxon>Methanomicrobiales</taxon>
        <taxon>Methanomicrobiaceae</taxon>
        <taxon>Methanofollis</taxon>
    </lineage>
</organism>
<evidence type="ECO:0000313" key="3">
    <source>
        <dbReference type="EMBL" id="QSZ67816.1"/>
    </source>
</evidence>
<dbReference type="NCBIfam" id="NF004326">
    <property type="entry name" value="PRK05720.1"/>
    <property type="match status" value="1"/>
</dbReference>
<dbReference type="EMBL" id="CP036172">
    <property type="protein sequence ID" value="QSZ67816.1"/>
    <property type="molecule type" value="Genomic_DNA"/>
</dbReference>
<name>A0A8A3S8A3_9EURY</name>
<dbReference type="Gene3D" id="3.40.50.10470">
    <property type="entry name" value="Translation initiation factor eif-2b, domain 2"/>
    <property type="match status" value="1"/>
</dbReference>
<dbReference type="PANTHER" id="PTHR43475:SF1">
    <property type="entry name" value="METHYLTHIORIBOSE-1-PHOSPHATE ISOMERASE"/>
    <property type="match status" value="1"/>
</dbReference>
<dbReference type="SUPFAM" id="SSF100950">
    <property type="entry name" value="NagB/RpiA/CoA transferase-like"/>
    <property type="match status" value="1"/>
</dbReference>
<dbReference type="AlphaFoldDB" id="A0A8A3S8A3"/>
<feature type="binding site" evidence="2">
    <location>
        <position position="194"/>
    </location>
    <ligand>
        <name>substrate</name>
    </ligand>
</feature>
<dbReference type="EC" id="5.3.1.23" evidence="2"/>
<evidence type="ECO:0000256" key="2">
    <source>
        <dbReference type="HAMAP-Rule" id="MF_01678"/>
    </source>
</evidence>
<reference evidence="3" key="1">
    <citation type="journal article" date="2001" name="Int. J. Syst. Evol. Microbiol.">
        <title>Methanofollis aquaemaris sp. nov., a methanogen isolated from an aquaculture fish pond.</title>
        <authorList>
            <person name="Lai M.C."/>
            <person name="Chen S.C."/>
        </authorList>
    </citation>
    <scope>NUCLEOTIDE SEQUENCE</scope>
    <source>
        <strain evidence="3">N2F9704</strain>
    </source>
</reference>
<protein>
    <recommendedName>
        <fullName evidence="2">Putative methylthioribose-1-phosphate isomerase</fullName>
        <shortName evidence="2">M1Pi</shortName>
        <shortName evidence="2">MTR-1-P isomerase</shortName>
        <ecNumber evidence="2">5.3.1.23</ecNumber>
    </recommendedName>
    <alternativeName>
        <fullName evidence="2">MTNA-like protein</fullName>
        <shortName evidence="2">aMTNA</shortName>
    </alternativeName>
    <alternativeName>
        <fullName evidence="2">S-methyl-5-thioribose-1-phosphate isomerase</fullName>
    </alternativeName>
</protein>
<dbReference type="Gene3D" id="1.20.120.420">
    <property type="entry name" value="translation initiation factor eif-2b, domain 1"/>
    <property type="match status" value="1"/>
</dbReference>
<keyword evidence="4" id="KW-1185">Reference proteome</keyword>
<feature type="binding site" evidence="2">
    <location>
        <begin position="244"/>
        <end position="245"/>
    </location>
    <ligand>
        <name>substrate</name>
    </ligand>
</feature>
<comment type="function">
    <text evidence="2">Catalyzes the interconversion of methylthioribose-1-phosphate (MTR-1-P) into methylthioribulose-1-phosphate (MTRu-1-P).</text>
</comment>
<dbReference type="InterPro" id="IPR037171">
    <property type="entry name" value="NagB/RpiA_transferase-like"/>
</dbReference>
<dbReference type="NCBIfam" id="TIGR00512">
    <property type="entry name" value="salvage_mtnA"/>
    <property type="match status" value="1"/>
</dbReference>